<dbReference type="InterPro" id="IPR018303">
    <property type="entry name" value="ATPase_P-typ_P_site"/>
</dbReference>
<comment type="similarity">
    <text evidence="2 10">Belongs to the cation transport ATPase (P-type) (TC 3.A.3) family. Type IB subfamily.</text>
</comment>
<keyword evidence="3 10" id="KW-0812">Transmembrane</keyword>
<evidence type="ECO:0000256" key="10">
    <source>
        <dbReference type="RuleBase" id="RU362081"/>
    </source>
</evidence>
<sequence length="711" mass="75795">MDCAEEVVVLKREVGPVVGGAEHLAFDVLRGRMTLLPSASPTSESAVREAVARTGMRADVWHEGRDGIEADDSGRLVSGRSLATLISGSAIVAAVGVHAALAGSLQAGLGVIESPMPWPARLLYLFAVVSGAWYVAPKAWYAIQRLRPDMNLLMLIAVVGAVTIGEWFEAAAVAFLFSLSLLLESWSVGRARRAVAALMDLAPPTVRLRADDGRETTVSPEDVDIGANFIVKPGERIPLDGDVIEGMSHVNQAPITGESVPIPKQPGDEVFAGTINGDGAITVQATKRAAQTTLANIVRMVGEAHSRKAPSEQWVERFARYYTPAVMLLAILVFLLPPLLLAQPWDRWLYSALVLLVIACPCALVISTPVSIVASLAAAARHGVLIKGGVFVEAPARLKAIALDKTGTLTEGKHSVVEVVPLSGHDEQELMERASALESRSEHSLARAIVRHAESLGIAPIPADDVQIIQGKGVAGHFNGRLFWLGSHRYLEERGQETPEMHDRLKELAGSGRSVVVVGNEEHVCGLIALADELRPMARDALQSLRELGIEHLIMLTGDNTPTAIAIAERAGVDEIRAELLPQDKIAAVEELVDRYKAVAMIGDGVNDAPALARATIGIAMGAAGTDAAIETADIALMTDDLSRLPWLIQHSRRTLAIIRQNIVFSLVVKAVFVGLTFAGMASLWGAIAADMGASLLVIFNGLRLLRAQSE</sequence>
<dbReference type="GO" id="GO:0005524">
    <property type="term" value="F:ATP binding"/>
    <property type="evidence" value="ECO:0007669"/>
    <property type="project" value="UniProtKB-UniRule"/>
</dbReference>
<dbReference type="NCBIfam" id="TIGR01511">
    <property type="entry name" value="ATPase-IB1_Cu"/>
    <property type="match status" value="1"/>
</dbReference>
<dbReference type="GO" id="GO:0016463">
    <property type="term" value="F:P-type zinc transporter activity"/>
    <property type="evidence" value="ECO:0007669"/>
    <property type="project" value="UniProtKB-EC"/>
</dbReference>
<evidence type="ECO:0000256" key="3">
    <source>
        <dbReference type="ARBA" id="ARBA00022692"/>
    </source>
</evidence>
<evidence type="ECO:0000256" key="7">
    <source>
        <dbReference type="ARBA" id="ARBA00023136"/>
    </source>
</evidence>
<evidence type="ECO:0000256" key="4">
    <source>
        <dbReference type="ARBA" id="ARBA00022723"/>
    </source>
</evidence>
<dbReference type="PRINTS" id="PR00119">
    <property type="entry name" value="CATATPASE"/>
</dbReference>
<keyword evidence="10" id="KW-0547">Nucleotide-binding</keyword>
<dbReference type="InterPro" id="IPR023298">
    <property type="entry name" value="ATPase_P-typ_TM_dom_sf"/>
</dbReference>
<keyword evidence="4 10" id="KW-0479">Metal-binding</keyword>
<dbReference type="InterPro" id="IPR027256">
    <property type="entry name" value="P-typ_ATPase_IB"/>
</dbReference>
<dbReference type="PANTHER" id="PTHR48085">
    <property type="entry name" value="CADMIUM/ZINC-TRANSPORTING ATPASE HMA2-RELATED"/>
    <property type="match status" value="1"/>
</dbReference>
<dbReference type="EC" id="7.2.2.12" evidence="8"/>
<dbReference type="PANTHER" id="PTHR48085:SF5">
    <property type="entry name" value="CADMIUM_ZINC-TRANSPORTING ATPASE HMA4-RELATED"/>
    <property type="match status" value="1"/>
</dbReference>
<comment type="subcellular location">
    <subcellularLocation>
        <location evidence="10">Cell membrane</location>
    </subcellularLocation>
    <subcellularLocation>
        <location evidence="1">Membrane</location>
    </subcellularLocation>
</comment>
<dbReference type="SUPFAM" id="SSF56784">
    <property type="entry name" value="HAD-like"/>
    <property type="match status" value="1"/>
</dbReference>
<dbReference type="Gene3D" id="3.40.1110.10">
    <property type="entry name" value="Calcium-transporting ATPase, cytoplasmic domain N"/>
    <property type="match status" value="1"/>
</dbReference>
<dbReference type="SFLD" id="SFLDG00002">
    <property type="entry name" value="C1.7:_P-type_atpase_like"/>
    <property type="match status" value="1"/>
</dbReference>
<feature type="transmembrane region" description="Helical" evidence="10">
    <location>
        <begin position="321"/>
        <end position="342"/>
    </location>
</feature>
<dbReference type="Gene3D" id="3.40.50.1000">
    <property type="entry name" value="HAD superfamily/HAD-like"/>
    <property type="match status" value="1"/>
</dbReference>
<dbReference type="InterPro" id="IPR001757">
    <property type="entry name" value="P_typ_ATPase"/>
</dbReference>
<reference evidence="12" key="1">
    <citation type="journal article" date="2020" name="mSystems">
        <title>Genome- and Community-Level Interaction Insights into Carbon Utilization and Element Cycling Functions of Hydrothermarchaeota in Hydrothermal Sediment.</title>
        <authorList>
            <person name="Zhou Z."/>
            <person name="Liu Y."/>
            <person name="Xu W."/>
            <person name="Pan J."/>
            <person name="Luo Z.H."/>
            <person name="Li M."/>
        </authorList>
    </citation>
    <scope>NUCLEOTIDE SEQUENCE [LARGE SCALE GENOMIC DNA]</scope>
    <source>
        <strain evidence="12">SpSt-339</strain>
    </source>
</reference>
<accession>A0A7C2PIY5</accession>
<feature type="transmembrane region" description="Helical" evidence="10">
    <location>
        <begin position="348"/>
        <end position="377"/>
    </location>
</feature>
<keyword evidence="10" id="KW-1003">Cell membrane</keyword>
<dbReference type="EMBL" id="DSOK01000424">
    <property type="protein sequence ID" value="HEN16857.1"/>
    <property type="molecule type" value="Genomic_DNA"/>
</dbReference>
<dbReference type="InterPro" id="IPR044492">
    <property type="entry name" value="P_typ_ATPase_HD_dom"/>
</dbReference>
<feature type="transmembrane region" description="Helical" evidence="10">
    <location>
        <begin position="122"/>
        <end position="143"/>
    </location>
</feature>
<dbReference type="NCBIfam" id="TIGR01512">
    <property type="entry name" value="ATPase-IB2_Cd"/>
    <property type="match status" value="1"/>
</dbReference>
<dbReference type="NCBIfam" id="TIGR01494">
    <property type="entry name" value="ATPase_P-type"/>
    <property type="match status" value="1"/>
</dbReference>
<dbReference type="SUPFAM" id="SSF81653">
    <property type="entry name" value="Calcium ATPase, transduction domain A"/>
    <property type="match status" value="1"/>
</dbReference>
<dbReference type="Gene3D" id="2.70.150.10">
    <property type="entry name" value="Calcium-transporting ATPase, cytoplasmic transduction domain A"/>
    <property type="match status" value="1"/>
</dbReference>
<dbReference type="InterPro" id="IPR036412">
    <property type="entry name" value="HAD-like_sf"/>
</dbReference>
<dbReference type="PROSITE" id="PS00154">
    <property type="entry name" value="ATPASE_E1_E2"/>
    <property type="match status" value="1"/>
</dbReference>
<evidence type="ECO:0000313" key="12">
    <source>
        <dbReference type="EMBL" id="HEN16857.1"/>
    </source>
</evidence>
<feature type="transmembrane region" description="Helical" evidence="10">
    <location>
        <begin position="82"/>
        <end position="101"/>
    </location>
</feature>
<dbReference type="GO" id="GO:0005886">
    <property type="term" value="C:plasma membrane"/>
    <property type="evidence" value="ECO:0007669"/>
    <property type="project" value="UniProtKB-SubCell"/>
</dbReference>
<keyword evidence="6 10" id="KW-1133">Transmembrane helix</keyword>
<dbReference type="GO" id="GO:0016887">
    <property type="term" value="F:ATP hydrolysis activity"/>
    <property type="evidence" value="ECO:0007669"/>
    <property type="project" value="InterPro"/>
</dbReference>
<protein>
    <recommendedName>
        <fullName evidence="8">P-type Zn(2+) transporter</fullName>
        <ecNumber evidence="8">7.2.2.12</ecNumber>
    </recommendedName>
</protein>
<dbReference type="Pfam" id="PF00122">
    <property type="entry name" value="E1-E2_ATPase"/>
    <property type="match status" value="1"/>
</dbReference>
<dbReference type="InterPro" id="IPR059000">
    <property type="entry name" value="ATPase_P-type_domA"/>
</dbReference>
<evidence type="ECO:0000259" key="11">
    <source>
        <dbReference type="Pfam" id="PF00122"/>
    </source>
</evidence>
<dbReference type="SUPFAM" id="SSF81665">
    <property type="entry name" value="Calcium ATPase, transmembrane domain M"/>
    <property type="match status" value="1"/>
</dbReference>
<dbReference type="InterPro" id="IPR023214">
    <property type="entry name" value="HAD_sf"/>
</dbReference>
<keyword evidence="10" id="KW-0067">ATP-binding</keyword>
<evidence type="ECO:0000256" key="5">
    <source>
        <dbReference type="ARBA" id="ARBA00022967"/>
    </source>
</evidence>
<comment type="caution">
    <text evidence="12">The sequence shown here is derived from an EMBL/GenBank/DDBJ whole genome shotgun (WGS) entry which is preliminary data.</text>
</comment>
<evidence type="ECO:0000256" key="9">
    <source>
        <dbReference type="ARBA" id="ARBA00047308"/>
    </source>
</evidence>
<organism evidence="12">
    <name type="scientific">Schlesneria paludicola</name>
    <dbReference type="NCBI Taxonomy" id="360056"/>
    <lineage>
        <taxon>Bacteria</taxon>
        <taxon>Pseudomonadati</taxon>
        <taxon>Planctomycetota</taxon>
        <taxon>Planctomycetia</taxon>
        <taxon>Planctomycetales</taxon>
        <taxon>Planctomycetaceae</taxon>
        <taxon>Schlesneria</taxon>
    </lineage>
</organism>
<evidence type="ECO:0000256" key="6">
    <source>
        <dbReference type="ARBA" id="ARBA00022989"/>
    </source>
</evidence>
<dbReference type="SFLD" id="SFLDF00027">
    <property type="entry name" value="p-type_atpase"/>
    <property type="match status" value="1"/>
</dbReference>
<evidence type="ECO:0000256" key="8">
    <source>
        <dbReference type="ARBA" id="ARBA00039097"/>
    </source>
</evidence>
<evidence type="ECO:0000256" key="2">
    <source>
        <dbReference type="ARBA" id="ARBA00006024"/>
    </source>
</evidence>
<feature type="transmembrane region" description="Helical" evidence="10">
    <location>
        <begin position="663"/>
        <end position="682"/>
    </location>
</feature>
<dbReference type="AlphaFoldDB" id="A0A7C2PIY5"/>
<dbReference type="InterPro" id="IPR051014">
    <property type="entry name" value="Cation_Transport_ATPase_IB"/>
</dbReference>
<dbReference type="GO" id="GO:0046872">
    <property type="term" value="F:metal ion binding"/>
    <property type="evidence" value="ECO:0007669"/>
    <property type="project" value="UniProtKB-KW"/>
</dbReference>
<keyword evidence="5" id="KW-1278">Translocase</keyword>
<feature type="transmembrane region" description="Helical" evidence="10">
    <location>
        <begin position="155"/>
        <end position="183"/>
    </location>
</feature>
<feature type="domain" description="P-type ATPase A" evidence="11">
    <location>
        <begin position="201"/>
        <end position="301"/>
    </location>
</feature>
<dbReference type="SFLD" id="SFLDS00003">
    <property type="entry name" value="Haloacid_Dehalogenase"/>
    <property type="match status" value="1"/>
</dbReference>
<dbReference type="InterPro" id="IPR023299">
    <property type="entry name" value="ATPase_P-typ_cyto_dom_N"/>
</dbReference>
<proteinExistence type="inferred from homology"/>
<name>A0A7C2PIY5_9PLAN</name>
<keyword evidence="7 10" id="KW-0472">Membrane</keyword>
<dbReference type="FunFam" id="2.70.150.10:FF:000002">
    <property type="entry name" value="Copper-transporting ATPase 1, putative"/>
    <property type="match status" value="1"/>
</dbReference>
<dbReference type="InterPro" id="IPR008250">
    <property type="entry name" value="ATPase_P-typ_transduc_dom_A_sf"/>
</dbReference>
<dbReference type="Pfam" id="PF00702">
    <property type="entry name" value="Hydrolase"/>
    <property type="match status" value="1"/>
</dbReference>
<evidence type="ECO:0000256" key="1">
    <source>
        <dbReference type="ARBA" id="ARBA00004370"/>
    </source>
</evidence>
<dbReference type="GO" id="GO:0015086">
    <property type="term" value="F:cadmium ion transmembrane transporter activity"/>
    <property type="evidence" value="ECO:0007669"/>
    <property type="project" value="TreeGrafter"/>
</dbReference>
<comment type="catalytic activity">
    <reaction evidence="9">
        <text>Zn(2+)(in) + ATP + H2O = Zn(2+)(out) + ADP + phosphate + H(+)</text>
        <dbReference type="Rhea" id="RHEA:20621"/>
        <dbReference type="ChEBI" id="CHEBI:15377"/>
        <dbReference type="ChEBI" id="CHEBI:15378"/>
        <dbReference type="ChEBI" id="CHEBI:29105"/>
        <dbReference type="ChEBI" id="CHEBI:30616"/>
        <dbReference type="ChEBI" id="CHEBI:43474"/>
        <dbReference type="ChEBI" id="CHEBI:456216"/>
        <dbReference type="EC" id="7.2.2.12"/>
    </reaction>
</comment>
<gene>
    <name evidence="12" type="primary">cadA</name>
    <name evidence="12" type="ORF">ENQ76_15455</name>
</gene>
<keyword evidence="12" id="KW-0378">Hydrolase</keyword>
<dbReference type="NCBIfam" id="TIGR01525">
    <property type="entry name" value="ATPase-IB_hvy"/>
    <property type="match status" value="1"/>
</dbReference>